<feature type="transmembrane region" description="Helical" evidence="1">
    <location>
        <begin position="180"/>
        <end position="200"/>
    </location>
</feature>
<comment type="caution">
    <text evidence="3">The sequence shown here is derived from an EMBL/GenBank/DDBJ whole genome shotgun (WGS) entry which is preliminary data.</text>
</comment>
<dbReference type="EMBL" id="WKQE01000017">
    <property type="protein sequence ID" value="MSC81407.1"/>
    <property type="molecule type" value="Genomic_DNA"/>
</dbReference>
<organism evidence="3 4">
    <name type="scientific">Faecalibacterium prausnitzii</name>
    <dbReference type="NCBI Taxonomy" id="853"/>
    <lineage>
        <taxon>Bacteria</taxon>
        <taxon>Bacillati</taxon>
        <taxon>Bacillota</taxon>
        <taxon>Clostridia</taxon>
        <taxon>Eubacteriales</taxon>
        <taxon>Oscillospiraceae</taxon>
        <taxon>Faecalibacterium</taxon>
    </lineage>
</organism>
<evidence type="ECO:0000313" key="4">
    <source>
        <dbReference type="Proteomes" id="UP000477010"/>
    </source>
</evidence>
<feature type="domain" description="CAAX prenyl protease 2/Lysostaphin resistance protein A-like" evidence="2">
    <location>
        <begin position="125"/>
        <end position="220"/>
    </location>
</feature>
<dbReference type="AlphaFoldDB" id="A0A6A8KQN7"/>
<dbReference type="GO" id="GO:0006508">
    <property type="term" value="P:proteolysis"/>
    <property type="evidence" value="ECO:0007669"/>
    <property type="project" value="UniProtKB-KW"/>
</dbReference>
<feature type="transmembrane region" description="Helical" evidence="1">
    <location>
        <begin position="207"/>
        <end position="228"/>
    </location>
</feature>
<keyword evidence="3" id="KW-0482">Metalloprotease</keyword>
<dbReference type="GO" id="GO:0008237">
    <property type="term" value="F:metallopeptidase activity"/>
    <property type="evidence" value="ECO:0007669"/>
    <property type="project" value="UniProtKB-KW"/>
</dbReference>
<keyword evidence="1" id="KW-0472">Membrane</keyword>
<dbReference type="GO" id="GO:0080120">
    <property type="term" value="P:CAAX-box protein maturation"/>
    <property type="evidence" value="ECO:0007669"/>
    <property type="project" value="UniProtKB-ARBA"/>
</dbReference>
<dbReference type="PANTHER" id="PTHR39430:SF1">
    <property type="entry name" value="PROTEASE"/>
    <property type="match status" value="1"/>
</dbReference>
<feature type="transmembrane region" description="Helical" evidence="1">
    <location>
        <begin position="155"/>
        <end position="174"/>
    </location>
</feature>
<dbReference type="PANTHER" id="PTHR39430">
    <property type="entry name" value="MEMBRANE-ASSOCIATED PROTEASE-RELATED"/>
    <property type="match status" value="1"/>
</dbReference>
<proteinExistence type="predicted"/>
<name>A0A6A8KQN7_9FIRM</name>
<evidence type="ECO:0000256" key="1">
    <source>
        <dbReference type="SAM" id="Phobius"/>
    </source>
</evidence>
<keyword evidence="3" id="KW-0378">Hydrolase</keyword>
<dbReference type="InterPro" id="IPR003675">
    <property type="entry name" value="Rce1/LyrA-like_dom"/>
</dbReference>
<keyword evidence="3" id="KW-0645">Protease</keyword>
<dbReference type="Proteomes" id="UP000477010">
    <property type="component" value="Unassembled WGS sequence"/>
</dbReference>
<feature type="transmembrane region" description="Helical" evidence="1">
    <location>
        <begin position="39"/>
        <end position="65"/>
    </location>
</feature>
<reference evidence="3 4" key="1">
    <citation type="journal article" date="2019" name="Nat. Med.">
        <title>A library of human gut bacterial isolates paired with longitudinal multiomics data enables mechanistic microbiome research.</title>
        <authorList>
            <person name="Poyet M."/>
            <person name="Groussin M."/>
            <person name="Gibbons S.M."/>
            <person name="Avila-Pacheco J."/>
            <person name="Jiang X."/>
            <person name="Kearney S.M."/>
            <person name="Perrotta A.R."/>
            <person name="Berdy B."/>
            <person name="Zhao S."/>
            <person name="Lieberman T.D."/>
            <person name="Swanson P.K."/>
            <person name="Smith M."/>
            <person name="Roesemann S."/>
            <person name="Alexander J.E."/>
            <person name="Rich S.A."/>
            <person name="Livny J."/>
            <person name="Vlamakis H."/>
            <person name="Clish C."/>
            <person name="Bullock K."/>
            <person name="Deik A."/>
            <person name="Scott J."/>
            <person name="Pierce K.A."/>
            <person name="Xavier R.J."/>
            <person name="Alm E.J."/>
        </authorList>
    </citation>
    <scope>NUCLEOTIDE SEQUENCE [LARGE SCALE GENOMIC DNA]</scope>
    <source>
        <strain evidence="3 4">BIOML-B9</strain>
    </source>
</reference>
<dbReference type="Pfam" id="PF02517">
    <property type="entry name" value="Rce1-like"/>
    <property type="match status" value="1"/>
</dbReference>
<evidence type="ECO:0000259" key="2">
    <source>
        <dbReference type="Pfam" id="PF02517"/>
    </source>
</evidence>
<feature type="transmembrane region" description="Helical" evidence="1">
    <location>
        <begin position="12"/>
        <end position="33"/>
    </location>
</feature>
<feature type="transmembrane region" description="Helical" evidence="1">
    <location>
        <begin position="122"/>
        <end position="143"/>
    </location>
</feature>
<accession>A0A6A8KQN7</accession>
<protein>
    <submittedName>
        <fullName evidence="3">CPBP family intramembrane metalloprotease</fullName>
    </submittedName>
</protein>
<sequence>MEHIKFTSLQITVAIVLSIIILTVAQILSFSISELPLNIGVTPAICNIFAGVLYCVFAFLGTKLLCQKLLKTSLLELKIPRFKVKAVWIISALTMPALVLLIAILLGGHWEINTFNSTDRNATITGAIFFYGLATGIVEELIFRGIIMGCLEKRFNIQIAVIVPSVLFGLLHIIGNDLNFISIIQLLIAGSIVGVLFSLIAYGSNSIWNSAIVHGIWNIVIIGGILHIGNEADSSSIFNFILDNKSFFISGGDFGIEASIISILVYLLFIVLAAIQVKRKGTKSKIE</sequence>
<evidence type="ECO:0000313" key="3">
    <source>
        <dbReference type="EMBL" id="MSC81407.1"/>
    </source>
</evidence>
<dbReference type="RefSeq" id="WP_154252317.1">
    <property type="nucleotide sequence ID" value="NZ_WKPZ01000016.1"/>
</dbReference>
<dbReference type="GO" id="GO:0004175">
    <property type="term" value="F:endopeptidase activity"/>
    <property type="evidence" value="ECO:0007669"/>
    <property type="project" value="UniProtKB-ARBA"/>
</dbReference>
<keyword evidence="1" id="KW-1133">Transmembrane helix</keyword>
<gene>
    <name evidence="3" type="ORF">GKD85_11420</name>
</gene>
<feature type="transmembrane region" description="Helical" evidence="1">
    <location>
        <begin position="86"/>
        <end position="110"/>
    </location>
</feature>
<keyword evidence="1" id="KW-0812">Transmembrane</keyword>
<feature type="transmembrane region" description="Helical" evidence="1">
    <location>
        <begin position="254"/>
        <end position="275"/>
    </location>
</feature>